<accession>A0A4U1B852</accession>
<dbReference type="Proteomes" id="UP000305674">
    <property type="component" value="Unassembled WGS sequence"/>
</dbReference>
<evidence type="ECO:0000313" key="3">
    <source>
        <dbReference type="Proteomes" id="UP000305674"/>
    </source>
</evidence>
<dbReference type="SUPFAM" id="SSF51735">
    <property type="entry name" value="NAD(P)-binding Rossmann-fold domains"/>
    <property type="match status" value="1"/>
</dbReference>
<evidence type="ECO:0000259" key="1">
    <source>
        <dbReference type="Pfam" id="PF01370"/>
    </source>
</evidence>
<comment type="caution">
    <text evidence="2">The sequence shown here is derived from an EMBL/GenBank/DDBJ whole genome shotgun (WGS) entry which is preliminary data.</text>
</comment>
<dbReference type="OrthoDB" id="9801056at2"/>
<proteinExistence type="predicted"/>
<gene>
    <name evidence="2" type="ORF">FCL40_17285</name>
</gene>
<name>A0A4U1B852_9GAMM</name>
<dbReference type="InterPro" id="IPR050177">
    <property type="entry name" value="Lipid_A_modif_metabolic_enz"/>
</dbReference>
<protein>
    <submittedName>
        <fullName evidence="2">SDR family oxidoreductase</fullName>
    </submittedName>
</protein>
<dbReference type="Pfam" id="PF01370">
    <property type="entry name" value="Epimerase"/>
    <property type="match status" value="1"/>
</dbReference>
<organism evidence="2 3">
    <name type="scientific">Ferrimonas sediminicola</name>
    <dbReference type="NCBI Taxonomy" id="2569538"/>
    <lineage>
        <taxon>Bacteria</taxon>
        <taxon>Pseudomonadati</taxon>
        <taxon>Pseudomonadota</taxon>
        <taxon>Gammaproteobacteria</taxon>
        <taxon>Alteromonadales</taxon>
        <taxon>Ferrimonadaceae</taxon>
        <taxon>Ferrimonas</taxon>
    </lineage>
</organism>
<dbReference type="PANTHER" id="PTHR43245:SF23">
    <property type="entry name" value="NAD(P)-BINDING DOMAIN-CONTAINING PROTEIN"/>
    <property type="match status" value="1"/>
</dbReference>
<sequence>MPQQVLVTGGAGYIGAILLPKLLERGDSVTVIDKLLWGIGPLLSIIGHPNLRVFHADARDPARLQPLVDEAEVIINLAAIVGYPACQHHPTTARETNVGIIEAIANRMRPSQRLIQASTGSTYGAVEGICTEETPINPLTLYGETKAEAEQHALRVGGIPLRFATVFGVSPRMRLDLLVNDIVHQVVHNHTFVMYEGHARRTFIHAVDAAASILFAMDHYDAMSGRPFNVGDEALNYTKLEVAQRIKNQYDFYLHCAEFGEDLDKRDYAVSYQRIKSLGFGASITLDQGIDELLKVCPLMKPFSIYRNF</sequence>
<dbReference type="CDD" id="cd08946">
    <property type="entry name" value="SDR_e"/>
    <property type="match status" value="1"/>
</dbReference>
<dbReference type="RefSeq" id="WP_136854539.1">
    <property type="nucleotide sequence ID" value="NZ_SWCI01000018.1"/>
</dbReference>
<dbReference type="InterPro" id="IPR001509">
    <property type="entry name" value="Epimerase_deHydtase"/>
</dbReference>
<dbReference type="InterPro" id="IPR036291">
    <property type="entry name" value="NAD(P)-bd_dom_sf"/>
</dbReference>
<dbReference type="EMBL" id="SWCI01000018">
    <property type="protein sequence ID" value="TKB46806.1"/>
    <property type="molecule type" value="Genomic_DNA"/>
</dbReference>
<dbReference type="AlphaFoldDB" id="A0A4U1B852"/>
<dbReference type="Gene3D" id="3.40.50.720">
    <property type="entry name" value="NAD(P)-binding Rossmann-like Domain"/>
    <property type="match status" value="1"/>
</dbReference>
<evidence type="ECO:0000313" key="2">
    <source>
        <dbReference type="EMBL" id="TKB46806.1"/>
    </source>
</evidence>
<dbReference type="PANTHER" id="PTHR43245">
    <property type="entry name" value="BIFUNCTIONAL POLYMYXIN RESISTANCE PROTEIN ARNA"/>
    <property type="match status" value="1"/>
</dbReference>
<keyword evidence="3" id="KW-1185">Reference proteome</keyword>
<feature type="domain" description="NAD-dependent epimerase/dehydratase" evidence="1">
    <location>
        <begin position="5"/>
        <end position="231"/>
    </location>
</feature>
<reference evidence="2 3" key="1">
    <citation type="submission" date="2019-04" db="EMBL/GenBank/DDBJ databases">
        <authorList>
            <person name="Hwang J.C."/>
        </authorList>
    </citation>
    <scope>NUCLEOTIDE SEQUENCE [LARGE SCALE GENOMIC DNA]</scope>
    <source>
        <strain evidence="2 3">IMCC35001</strain>
    </source>
</reference>